<dbReference type="InterPro" id="IPR050482">
    <property type="entry name" value="Sensor_HK_TwoCompSys"/>
</dbReference>
<keyword evidence="8" id="KW-0902">Two-component regulatory system</keyword>
<keyword evidence="9" id="KW-0812">Transmembrane</keyword>
<keyword evidence="5" id="KW-0547">Nucleotide-binding</keyword>
<evidence type="ECO:0000256" key="1">
    <source>
        <dbReference type="ARBA" id="ARBA00000085"/>
    </source>
</evidence>
<dbReference type="GO" id="GO:0016020">
    <property type="term" value="C:membrane"/>
    <property type="evidence" value="ECO:0007669"/>
    <property type="project" value="InterPro"/>
</dbReference>
<organism evidence="12 13">
    <name type="scientific">Pseudonocardia alni</name>
    <name type="common">Amycolata alni</name>
    <dbReference type="NCBI Taxonomy" id="33907"/>
    <lineage>
        <taxon>Bacteria</taxon>
        <taxon>Bacillati</taxon>
        <taxon>Actinomycetota</taxon>
        <taxon>Actinomycetes</taxon>
        <taxon>Pseudonocardiales</taxon>
        <taxon>Pseudonocardiaceae</taxon>
        <taxon>Pseudonocardia</taxon>
    </lineage>
</organism>
<evidence type="ECO:0000256" key="7">
    <source>
        <dbReference type="ARBA" id="ARBA00022840"/>
    </source>
</evidence>
<accession>A0A852WBX0</accession>
<dbReference type="EC" id="2.7.13.3" evidence="2"/>
<evidence type="ECO:0000313" key="12">
    <source>
        <dbReference type="EMBL" id="NYG02882.1"/>
    </source>
</evidence>
<evidence type="ECO:0000313" key="13">
    <source>
        <dbReference type="Proteomes" id="UP000549695"/>
    </source>
</evidence>
<feature type="domain" description="Histidine kinase/HSP90-like ATPase" evidence="10">
    <location>
        <begin position="336"/>
        <end position="426"/>
    </location>
</feature>
<dbReference type="GeneID" id="98052901"/>
<dbReference type="PANTHER" id="PTHR24421">
    <property type="entry name" value="NITRATE/NITRITE SENSOR PROTEIN NARX-RELATED"/>
    <property type="match status" value="1"/>
</dbReference>
<comment type="caution">
    <text evidence="12">The sequence shown here is derived from an EMBL/GenBank/DDBJ whole genome shotgun (WGS) entry which is preliminary data.</text>
</comment>
<dbReference type="GO" id="GO:0000155">
    <property type="term" value="F:phosphorelay sensor kinase activity"/>
    <property type="evidence" value="ECO:0007669"/>
    <property type="project" value="InterPro"/>
</dbReference>
<dbReference type="Gene3D" id="1.20.5.1930">
    <property type="match status" value="1"/>
</dbReference>
<gene>
    <name evidence="12" type="ORF">HDA37_003167</name>
</gene>
<protein>
    <recommendedName>
        <fullName evidence="2">histidine kinase</fullName>
        <ecNumber evidence="2">2.7.13.3</ecNumber>
    </recommendedName>
</protein>
<sequence length="437" mass="44832">MHPHPEPPPRTGADRLDARLTALGLAGPRRRDAALAVLVAAGTLAVVTPVVLAPGPAAELGLAPGTAALALGVVTVQNLLLALRRTAPAVCLALTVGLELVNVVLLPVGAALRGPATAVAAGTCGSRLPTRRAGVLVGAAAVVETTVVLTGIAVRPSDSALLGAAGLVVAQVLSAVLVYGGPLLLGVYLRTRRRYAELDRVHTAGVVAAYRERADAAVARERARMARELHDVAAHHLSAMVVQAAVVERLVDRDPDEARRTASRLREQGRRTLHDLRLVVGALREPGAGGAEADAPVPGLAELDGLVEQARELGGPVELVRRGDPGEPSPVADVTCYRVVQEALANAREHAAGAPVRVTVTHADGRVAVEVVNGPARGTPPESGSAPGTRGFGLAGMRERAQLVGGTFEAGRTGDDGWRVRLVVPHDPGPETGGGRA</sequence>
<dbReference type="EMBL" id="JACCCZ010000001">
    <property type="protein sequence ID" value="NYG02882.1"/>
    <property type="molecule type" value="Genomic_DNA"/>
</dbReference>
<evidence type="ECO:0000256" key="4">
    <source>
        <dbReference type="ARBA" id="ARBA00022679"/>
    </source>
</evidence>
<dbReference type="CDD" id="cd16917">
    <property type="entry name" value="HATPase_UhpB-NarQ-NarX-like"/>
    <property type="match status" value="1"/>
</dbReference>
<feature type="transmembrane region" description="Helical" evidence="9">
    <location>
        <begin position="160"/>
        <end position="185"/>
    </location>
</feature>
<proteinExistence type="predicted"/>
<evidence type="ECO:0000256" key="5">
    <source>
        <dbReference type="ARBA" id="ARBA00022741"/>
    </source>
</evidence>
<evidence type="ECO:0000256" key="2">
    <source>
        <dbReference type="ARBA" id="ARBA00012438"/>
    </source>
</evidence>
<dbReference type="Pfam" id="PF02518">
    <property type="entry name" value="HATPase_c"/>
    <property type="match status" value="1"/>
</dbReference>
<keyword evidence="4" id="KW-0808">Transferase</keyword>
<dbReference type="GO" id="GO:0046983">
    <property type="term" value="F:protein dimerization activity"/>
    <property type="evidence" value="ECO:0007669"/>
    <property type="project" value="InterPro"/>
</dbReference>
<dbReference type="Pfam" id="PF07730">
    <property type="entry name" value="HisKA_3"/>
    <property type="match status" value="1"/>
</dbReference>
<keyword evidence="7" id="KW-0067">ATP-binding</keyword>
<keyword evidence="9" id="KW-1133">Transmembrane helix</keyword>
<dbReference type="GO" id="GO:0005524">
    <property type="term" value="F:ATP binding"/>
    <property type="evidence" value="ECO:0007669"/>
    <property type="project" value="UniProtKB-KW"/>
</dbReference>
<evidence type="ECO:0000256" key="3">
    <source>
        <dbReference type="ARBA" id="ARBA00022553"/>
    </source>
</evidence>
<keyword evidence="13" id="KW-1185">Reference proteome</keyword>
<name>A0A852WBX0_PSEA5</name>
<dbReference type="PANTHER" id="PTHR24421:SF10">
    <property type="entry name" value="NITRATE_NITRITE SENSOR PROTEIN NARQ"/>
    <property type="match status" value="1"/>
</dbReference>
<evidence type="ECO:0000256" key="8">
    <source>
        <dbReference type="ARBA" id="ARBA00023012"/>
    </source>
</evidence>
<keyword evidence="6 12" id="KW-0418">Kinase</keyword>
<dbReference type="AlphaFoldDB" id="A0A852WBX0"/>
<evidence type="ECO:0000259" key="11">
    <source>
        <dbReference type="Pfam" id="PF07730"/>
    </source>
</evidence>
<dbReference type="Proteomes" id="UP000549695">
    <property type="component" value="Unassembled WGS sequence"/>
</dbReference>
<dbReference type="InterPro" id="IPR011712">
    <property type="entry name" value="Sig_transdc_His_kin_sub3_dim/P"/>
</dbReference>
<keyword evidence="9" id="KW-0472">Membrane</keyword>
<feature type="transmembrane region" description="Helical" evidence="9">
    <location>
        <begin position="133"/>
        <end position="154"/>
    </location>
</feature>
<feature type="transmembrane region" description="Helical" evidence="9">
    <location>
        <begin position="87"/>
        <end position="112"/>
    </location>
</feature>
<comment type="catalytic activity">
    <reaction evidence="1">
        <text>ATP + protein L-histidine = ADP + protein N-phospho-L-histidine.</text>
        <dbReference type="EC" id="2.7.13.3"/>
    </reaction>
</comment>
<dbReference type="RefSeq" id="WP_073576098.1">
    <property type="nucleotide sequence ID" value="NZ_BAAAJZ010000003.1"/>
</dbReference>
<dbReference type="InterPro" id="IPR003594">
    <property type="entry name" value="HATPase_dom"/>
</dbReference>
<evidence type="ECO:0000259" key="10">
    <source>
        <dbReference type="Pfam" id="PF02518"/>
    </source>
</evidence>
<feature type="transmembrane region" description="Helical" evidence="9">
    <location>
        <begin position="33"/>
        <end position="53"/>
    </location>
</feature>
<reference evidence="12 13" key="1">
    <citation type="submission" date="2020-07" db="EMBL/GenBank/DDBJ databases">
        <title>Sequencing the genomes of 1000 actinobacteria strains.</title>
        <authorList>
            <person name="Klenk H.-P."/>
        </authorList>
    </citation>
    <scope>NUCLEOTIDE SEQUENCE [LARGE SCALE GENOMIC DNA]</scope>
    <source>
        <strain evidence="12 13">DSM 44749</strain>
    </source>
</reference>
<dbReference type="Gene3D" id="3.30.565.10">
    <property type="entry name" value="Histidine kinase-like ATPase, C-terminal domain"/>
    <property type="match status" value="1"/>
</dbReference>
<keyword evidence="3" id="KW-0597">Phosphoprotein</keyword>
<feature type="transmembrane region" description="Helical" evidence="9">
    <location>
        <begin position="60"/>
        <end position="81"/>
    </location>
</feature>
<evidence type="ECO:0000256" key="6">
    <source>
        <dbReference type="ARBA" id="ARBA00022777"/>
    </source>
</evidence>
<feature type="domain" description="Signal transduction histidine kinase subgroup 3 dimerisation and phosphoacceptor" evidence="11">
    <location>
        <begin position="221"/>
        <end position="286"/>
    </location>
</feature>
<dbReference type="SUPFAM" id="SSF55874">
    <property type="entry name" value="ATPase domain of HSP90 chaperone/DNA topoisomerase II/histidine kinase"/>
    <property type="match status" value="1"/>
</dbReference>
<evidence type="ECO:0000256" key="9">
    <source>
        <dbReference type="SAM" id="Phobius"/>
    </source>
</evidence>
<dbReference type="InterPro" id="IPR036890">
    <property type="entry name" value="HATPase_C_sf"/>
</dbReference>